<dbReference type="Proteomes" id="UP000187465">
    <property type="component" value="Unassembled WGS sequence"/>
</dbReference>
<comment type="caution">
    <text evidence="1">The sequence shown here is derived from an EMBL/GenBank/DDBJ whole genome shotgun (WGS) entry which is preliminary data.</text>
</comment>
<organism evidence="1 2">
    <name type="scientific">Paenibacillus odorifer</name>
    <dbReference type="NCBI Taxonomy" id="189426"/>
    <lineage>
        <taxon>Bacteria</taxon>
        <taxon>Bacillati</taxon>
        <taxon>Bacillota</taxon>
        <taxon>Bacilli</taxon>
        <taxon>Bacillales</taxon>
        <taxon>Paenibacillaceae</taxon>
        <taxon>Paenibacillus</taxon>
    </lineage>
</organism>
<evidence type="ECO:0000313" key="1">
    <source>
        <dbReference type="EMBL" id="OMD21693.1"/>
    </source>
</evidence>
<sequence>MSQNFSKIEVGPAIVEYGEGPTMVKFETTIGGVVFNTETTYREQKTDQTGETIVGKRVTGRNVSVTVPFGEYDLPTIPKIMAGAEVVTGAGGSKVVVKTGVGLNLIDTAKQAVIKPLAKLTDPDFWITIPLAYSETDLSYSFNNENERITNVTLRSTPDEDGVIAILGDETITATP</sequence>
<evidence type="ECO:0000313" key="2">
    <source>
        <dbReference type="Proteomes" id="UP000187465"/>
    </source>
</evidence>
<name>A0A1R0WUL2_9BACL</name>
<proteinExistence type="predicted"/>
<dbReference type="RefSeq" id="WP_076179833.1">
    <property type="nucleotide sequence ID" value="NZ_MKQP01000076.1"/>
</dbReference>
<accession>A0A1R0WUL2</accession>
<gene>
    <name evidence="1" type="ORF">BJP51_31975</name>
</gene>
<protein>
    <recommendedName>
        <fullName evidence="3">Phage tail protein</fullName>
    </recommendedName>
</protein>
<reference evidence="1 2" key="1">
    <citation type="submission" date="2016-10" db="EMBL/GenBank/DDBJ databases">
        <title>Paenibacillus species isolates.</title>
        <authorList>
            <person name="Beno S.M."/>
        </authorList>
    </citation>
    <scope>NUCLEOTIDE SEQUENCE [LARGE SCALE GENOMIC DNA]</scope>
    <source>
        <strain evidence="1 2">FSL H7-0604</strain>
    </source>
</reference>
<evidence type="ECO:0008006" key="3">
    <source>
        <dbReference type="Google" id="ProtNLM"/>
    </source>
</evidence>
<dbReference type="AlphaFoldDB" id="A0A1R0WUL2"/>
<dbReference type="EMBL" id="MKQP01000076">
    <property type="protein sequence ID" value="OMD21693.1"/>
    <property type="molecule type" value="Genomic_DNA"/>
</dbReference>